<evidence type="ECO:0000313" key="2">
    <source>
        <dbReference type="Proteomes" id="UP001157974"/>
    </source>
</evidence>
<reference evidence="1 2" key="1">
    <citation type="journal article" date="2023" name="Nat. Commun.">
        <title>Origin of minicircular mitochondrial genomes in red algae.</title>
        <authorList>
            <person name="Lee Y."/>
            <person name="Cho C.H."/>
            <person name="Lee Y.M."/>
            <person name="Park S.I."/>
            <person name="Yang J.H."/>
            <person name="West J.A."/>
            <person name="Bhattacharya D."/>
            <person name="Yoon H.S."/>
        </authorList>
    </citation>
    <scope>NUCLEOTIDE SEQUENCE [LARGE SCALE GENOMIC DNA]</scope>
    <source>
        <strain evidence="1 2">CCMP1338</strain>
        <tissue evidence="1">Whole cell</tissue>
    </source>
</reference>
<sequence length="902" mass="101706">MMRWHPERHANLLISTAGWSPSVSKIGQLIGKPLRRRRFTKNESRSLLLLYLLRTNRPAAEGVLRRLDASERARVVGSILGTIPRDDLQSTIGAIWKELKPYEIQKHPELYDYSVLNVIFSEKSLDAGIASCEARHLEVTPNALVKLLTSCPEQERVEQLYKIAKRSRKLSREFFSSLILNRHRRGDHAGVLDAFAEMVNSGIKPTTVVYSASIKALAEEFDIVRFRLVRAKLVSALDLELKHVLLEELLPDDATGFKVYDSVLLSNTGSIPKVNYRKHGQATAHRYAKTIDRDHKTLFESTFQNDQRRLILGLCRKVVTALLRKRDEESFLSFAGGLLRVGIKPPVAVCHRMLKIRFQQCAYGQCSWIFAKALSSPRRVNADIVEINMNALLRRKKYVTLLKLNERLAEIGVQRTDSILLCVLQAHGALGDIVGVRNCLEQLESSAYVFKDSEPFNPALRTLSFHKESSIYRHELIDKMVRMSSKYSAQTVIIVVRGFARNRCLTEMRWWFAKLVVRPRLAVKVLPDVIKAYVDEGLSSDVPGLIESLGLLDPERVQFRVTLDAYRGDVESALEAVKSEPRKRIQLGVLLKGLCERNDVDSIRAVLKYMNDERMALHDNRVASLLTTMKRNDCLEPVEEVAKYSTNWKAVQLTDNAVMSSTMMSEDYPHVVEMYNPRTGSRGCYTMEQYAMLIIALCKVSRTKEATCMFDSFRDAGLRLPGVVWRAYVHALTFEENGAARIKQALVRTERNVLAFARMSSSALKSFAQQDKVAEAKQLLGYVKDTGVLLSADCFQSLVLMNVRNESINEMNIVLKMVAGSGIQLTSSTMEQALAQMERGNANPTTVARVYAALRQRGVLPTEACVDSLKHLYNQTGKFEVLACAREADNRVLSQSSSSQAP</sequence>
<dbReference type="GO" id="GO:0006396">
    <property type="term" value="P:RNA processing"/>
    <property type="evidence" value="ECO:0007669"/>
    <property type="project" value="TreeGrafter"/>
</dbReference>
<accession>A0AAV8V247</accession>
<dbReference type="PANTHER" id="PTHR47934">
    <property type="entry name" value="PENTATRICOPEPTIDE REPEAT-CONTAINING PROTEIN PET309, MITOCHONDRIAL"/>
    <property type="match status" value="1"/>
</dbReference>
<protein>
    <recommendedName>
        <fullName evidence="3">Pentacotripeptide-repeat region of PRORP domain-containing protein</fullName>
    </recommendedName>
</protein>
<dbReference type="InterPro" id="IPR011990">
    <property type="entry name" value="TPR-like_helical_dom_sf"/>
</dbReference>
<organism evidence="1 2">
    <name type="scientific">Rhodosorus marinus</name>
    <dbReference type="NCBI Taxonomy" id="101924"/>
    <lineage>
        <taxon>Eukaryota</taxon>
        <taxon>Rhodophyta</taxon>
        <taxon>Stylonematophyceae</taxon>
        <taxon>Stylonematales</taxon>
        <taxon>Stylonemataceae</taxon>
        <taxon>Rhodosorus</taxon>
    </lineage>
</organism>
<dbReference type="InterPro" id="IPR051114">
    <property type="entry name" value="Mito_RNA_Proc_CCM1"/>
</dbReference>
<gene>
    <name evidence="1" type="ORF">NDN08_005628</name>
</gene>
<proteinExistence type="predicted"/>
<dbReference type="AlphaFoldDB" id="A0AAV8V247"/>
<dbReference type="EMBL" id="JAMWBK010000001">
    <property type="protein sequence ID" value="KAJ8908928.1"/>
    <property type="molecule type" value="Genomic_DNA"/>
</dbReference>
<keyword evidence="2" id="KW-1185">Reference proteome</keyword>
<evidence type="ECO:0008006" key="3">
    <source>
        <dbReference type="Google" id="ProtNLM"/>
    </source>
</evidence>
<dbReference type="Gene3D" id="1.25.40.10">
    <property type="entry name" value="Tetratricopeptide repeat domain"/>
    <property type="match status" value="3"/>
</dbReference>
<dbReference type="GO" id="GO:0003729">
    <property type="term" value="F:mRNA binding"/>
    <property type="evidence" value="ECO:0007669"/>
    <property type="project" value="TreeGrafter"/>
</dbReference>
<dbReference type="GO" id="GO:0005739">
    <property type="term" value="C:mitochondrion"/>
    <property type="evidence" value="ECO:0007669"/>
    <property type="project" value="TreeGrafter"/>
</dbReference>
<comment type="caution">
    <text evidence="1">The sequence shown here is derived from an EMBL/GenBank/DDBJ whole genome shotgun (WGS) entry which is preliminary data.</text>
</comment>
<evidence type="ECO:0000313" key="1">
    <source>
        <dbReference type="EMBL" id="KAJ8908928.1"/>
    </source>
</evidence>
<dbReference type="PANTHER" id="PTHR47934:SF6">
    <property type="entry name" value="MITOCHONDRIAL GROUP I INTRON SPLICING FACTOR CCM1-RELATED"/>
    <property type="match status" value="1"/>
</dbReference>
<name>A0AAV8V247_9RHOD</name>
<dbReference type="GO" id="GO:0007005">
    <property type="term" value="P:mitochondrion organization"/>
    <property type="evidence" value="ECO:0007669"/>
    <property type="project" value="TreeGrafter"/>
</dbReference>
<dbReference type="Proteomes" id="UP001157974">
    <property type="component" value="Unassembled WGS sequence"/>
</dbReference>